<dbReference type="NCBIfam" id="TIGR00204">
    <property type="entry name" value="dxs"/>
    <property type="match status" value="1"/>
</dbReference>
<dbReference type="FunFam" id="3.40.50.970:FF:000005">
    <property type="entry name" value="1-deoxy-D-xylulose-5-phosphate synthase"/>
    <property type="match status" value="1"/>
</dbReference>
<dbReference type="CDD" id="cd07033">
    <property type="entry name" value="TPP_PYR_DXS_TK_like"/>
    <property type="match status" value="1"/>
</dbReference>
<evidence type="ECO:0000256" key="9">
    <source>
        <dbReference type="ARBA" id="ARBA00023229"/>
    </source>
</evidence>
<dbReference type="PROSITE" id="PS00802">
    <property type="entry name" value="TRANSKETOLASE_2"/>
    <property type="match status" value="1"/>
</dbReference>
<feature type="binding site" evidence="11">
    <location>
        <position position="175"/>
    </location>
    <ligand>
        <name>thiamine diphosphate</name>
        <dbReference type="ChEBI" id="CHEBI:58937"/>
    </ligand>
</feature>
<keyword evidence="6 11" id="KW-0460">Magnesium</keyword>
<evidence type="ECO:0000313" key="13">
    <source>
        <dbReference type="EMBL" id="TZE83634.1"/>
    </source>
</evidence>
<organism evidence="13 14">
    <name type="scientific">Calorimonas adulescens</name>
    <dbReference type="NCBI Taxonomy" id="2606906"/>
    <lineage>
        <taxon>Bacteria</taxon>
        <taxon>Bacillati</taxon>
        <taxon>Bacillota</taxon>
        <taxon>Clostridia</taxon>
        <taxon>Thermoanaerobacterales</taxon>
        <taxon>Thermoanaerobacteraceae</taxon>
        <taxon>Calorimonas</taxon>
    </lineage>
</organism>
<dbReference type="RefSeq" id="WP_149544253.1">
    <property type="nucleotide sequence ID" value="NZ_VTPS01000001.1"/>
</dbReference>
<keyword evidence="8 11" id="KW-0786">Thiamine pyrophosphate</keyword>
<comment type="subunit">
    <text evidence="3 11">Homodimer.</text>
</comment>
<dbReference type="SUPFAM" id="SSF52518">
    <property type="entry name" value="Thiamin diphosphate-binding fold (THDP-binding)"/>
    <property type="match status" value="2"/>
</dbReference>
<reference evidence="13 14" key="1">
    <citation type="submission" date="2019-08" db="EMBL/GenBank/DDBJ databases">
        <title>Calorimonas adulescens gen. nov., sp. nov., an anaerobic thermophilic bacterium from Sakhalin hot spring.</title>
        <authorList>
            <person name="Khomyakova M.A."/>
            <person name="Merkel A.Y."/>
            <person name="Novikov A."/>
            <person name="Bonch-Osmolovskaya E.A."/>
            <person name="Slobodkin A.I."/>
        </authorList>
    </citation>
    <scope>NUCLEOTIDE SEQUENCE [LARGE SCALE GENOMIC DNA]</scope>
    <source>
        <strain evidence="13 14">A05MB</strain>
    </source>
</reference>
<dbReference type="Pfam" id="PF02779">
    <property type="entry name" value="Transket_pyr"/>
    <property type="match status" value="1"/>
</dbReference>
<feature type="binding site" evidence="11">
    <location>
        <begin position="115"/>
        <end position="117"/>
    </location>
    <ligand>
        <name>thiamine diphosphate</name>
        <dbReference type="ChEBI" id="CHEBI:58937"/>
    </ligand>
</feature>
<keyword evidence="9 11" id="KW-0414">Isoprene biosynthesis</keyword>
<evidence type="ECO:0000256" key="3">
    <source>
        <dbReference type="ARBA" id="ARBA00011738"/>
    </source>
</evidence>
<dbReference type="GO" id="GO:0016114">
    <property type="term" value="P:terpenoid biosynthetic process"/>
    <property type="evidence" value="ECO:0007669"/>
    <property type="project" value="UniProtKB-UniRule"/>
</dbReference>
<keyword evidence="14" id="KW-1185">Reference proteome</keyword>
<dbReference type="EMBL" id="VTPS01000001">
    <property type="protein sequence ID" value="TZE83634.1"/>
    <property type="molecule type" value="Genomic_DNA"/>
</dbReference>
<evidence type="ECO:0000256" key="2">
    <source>
        <dbReference type="ARBA" id="ARBA00011081"/>
    </source>
</evidence>
<evidence type="ECO:0000256" key="8">
    <source>
        <dbReference type="ARBA" id="ARBA00023052"/>
    </source>
</evidence>
<keyword evidence="4 11" id="KW-0808">Transferase</keyword>
<dbReference type="Pfam" id="PF13292">
    <property type="entry name" value="DXP_synthase_N"/>
    <property type="match status" value="1"/>
</dbReference>
<evidence type="ECO:0000256" key="7">
    <source>
        <dbReference type="ARBA" id="ARBA00022977"/>
    </source>
</evidence>
<dbReference type="GO" id="GO:0030976">
    <property type="term" value="F:thiamine pyrophosphate binding"/>
    <property type="evidence" value="ECO:0007669"/>
    <property type="project" value="UniProtKB-UniRule"/>
</dbReference>
<feature type="binding site" evidence="11">
    <location>
        <position position="367"/>
    </location>
    <ligand>
        <name>thiamine diphosphate</name>
        <dbReference type="ChEBI" id="CHEBI:58937"/>
    </ligand>
</feature>
<evidence type="ECO:0000256" key="6">
    <source>
        <dbReference type="ARBA" id="ARBA00022842"/>
    </source>
</evidence>
<evidence type="ECO:0000313" key="14">
    <source>
        <dbReference type="Proteomes" id="UP000322976"/>
    </source>
</evidence>
<dbReference type="GO" id="GO:0008661">
    <property type="term" value="F:1-deoxy-D-xylulose-5-phosphate synthase activity"/>
    <property type="evidence" value="ECO:0007669"/>
    <property type="project" value="UniProtKB-UniRule"/>
</dbReference>
<dbReference type="SUPFAM" id="SSF52922">
    <property type="entry name" value="TK C-terminal domain-like"/>
    <property type="match status" value="1"/>
</dbReference>
<dbReference type="InterPro" id="IPR029061">
    <property type="entry name" value="THDP-binding"/>
</dbReference>
<comment type="function">
    <text evidence="10 11">Catalyzes the acyloin condensation reaction between C atoms 2 and 3 of pyruvate and glyceraldehyde 3-phosphate to yield 1-deoxy-D-xylulose-5-phosphate (DXP).</text>
</comment>
<dbReference type="PANTHER" id="PTHR43322:SF5">
    <property type="entry name" value="1-DEOXY-D-XYLULOSE-5-PHOSPHATE SYNTHASE, CHLOROPLASTIC"/>
    <property type="match status" value="1"/>
</dbReference>
<dbReference type="Pfam" id="PF02780">
    <property type="entry name" value="Transketolase_C"/>
    <property type="match status" value="1"/>
</dbReference>
<feature type="binding site" evidence="11">
    <location>
        <position position="146"/>
    </location>
    <ligand>
        <name>Mg(2+)</name>
        <dbReference type="ChEBI" id="CHEBI:18420"/>
    </ligand>
</feature>
<comment type="pathway">
    <text evidence="1 11">Metabolic intermediate biosynthesis; 1-deoxy-D-xylulose 5-phosphate biosynthesis; 1-deoxy-D-xylulose 5-phosphate from D-glyceraldehyde 3-phosphate and pyruvate: step 1/1.</text>
</comment>
<evidence type="ECO:0000256" key="4">
    <source>
        <dbReference type="ARBA" id="ARBA00022679"/>
    </source>
</evidence>
<comment type="caution">
    <text evidence="13">The sequence shown here is derived from an EMBL/GenBank/DDBJ whole genome shotgun (WGS) entry which is preliminary data.</text>
</comment>
<protein>
    <recommendedName>
        <fullName evidence="11">1-deoxy-D-xylulose-5-phosphate synthase</fullName>
        <ecNumber evidence="11">2.2.1.7</ecNumber>
    </recommendedName>
    <alternativeName>
        <fullName evidence="11">1-deoxyxylulose-5-phosphate synthase</fullName>
        <shortName evidence="11">DXP synthase</shortName>
        <shortName evidence="11">DXPS</shortName>
    </alternativeName>
</protein>
<keyword evidence="5 11" id="KW-0479">Metal-binding</keyword>
<dbReference type="Gene3D" id="3.40.50.920">
    <property type="match status" value="1"/>
</dbReference>
<dbReference type="InterPro" id="IPR020826">
    <property type="entry name" value="Transketolase_BS"/>
</dbReference>
<feature type="binding site" evidence="11">
    <location>
        <position position="175"/>
    </location>
    <ligand>
        <name>Mg(2+)</name>
        <dbReference type="ChEBI" id="CHEBI:18420"/>
    </ligand>
</feature>
<comment type="cofactor">
    <cofactor evidence="11">
        <name>Mg(2+)</name>
        <dbReference type="ChEBI" id="CHEBI:18420"/>
    </cofactor>
    <text evidence="11">Binds 1 Mg(2+) ion per subunit.</text>
</comment>
<evidence type="ECO:0000256" key="11">
    <source>
        <dbReference type="HAMAP-Rule" id="MF_00315"/>
    </source>
</evidence>
<dbReference type="Gene3D" id="3.40.50.970">
    <property type="match status" value="2"/>
</dbReference>
<keyword evidence="7 11" id="KW-0784">Thiamine biosynthesis</keyword>
<dbReference type="InterPro" id="IPR033248">
    <property type="entry name" value="Transketolase_C"/>
</dbReference>
<gene>
    <name evidence="11 13" type="primary">dxs</name>
    <name evidence="13" type="ORF">FWJ32_00710</name>
</gene>
<dbReference type="NCBIfam" id="NF003933">
    <property type="entry name" value="PRK05444.2-2"/>
    <property type="match status" value="1"/>
</dbReference>
<dbReference type="GO" id="GO:0009228">
    <property type="term" value="P:thiamine biosynthetic process"/>
    <property type="evidence" value="ECO:0007669"/>
    <property type="project" value="UniProtKB-UniRule"/>
</dbReference>
<sequence>MYKYLDKINSPADIKRLKTYELNAVAKEIRDFLVQNVSKTGGHLASNLGVVELTIALLTVFDFPEDKIVWDVGHQSYVYKILTGRRDRFNTLRQMGGISGFPKRQESIFDMFGTGHASTSISAALGMARARDLEGKDFQVVAVIGDGALTGGIALEGLNDAGRSNTDILIVLNDNEMSISHNVGGLSLYLSQLRAAPVYSKIKEDVKQKLKHVPVLGDKMTRTIERAKEGIKYLIIPGMFFEDLGYTYLGPVDGHDISSLIKIFEVSIDIKGPKIVHAITKKGYGYGPAEKSPARFHGVDPFDINTGETIVHKNGKTFSKIFGEELVQIAEKDRRIVAITAAMEDGTGLAEFSKKFPDRFFDVGIAEQHAVTMAAGLASLGFIPVFAVYSTFLQRGFDQIIHDVCMQNLHVVLAIDRAGLVGHDGETHHGVFDISYLSMIPNMTIMSPRNGAELKAMLKFAVKHEGPVSIRYPRGYTNDEGSVDDIKYGKAELVEQGDDLSIICEGMMCNTVLSILEEIKRLGIHPDVINIRFIKPIDEDLIVSSIKKTGRVIIVENNVVKGGLGSSILQIIAEKNIKNVKIKLLGIPDRFISHGSQEELYKLCGLDADSIKKHILEMVDDNEQ</sequence>
<dbReference type="GO" id="GO:0000287">
    <property type="term" value="F:magnesium ion binding"/>
    <property type="evidence" value="ECO:0007669"/>
    <property type="project" value="UniProtKB-UniRule"/>
</dbReference>
<evidence type="ECO:0000256" key="1">
    <source>
        <dbReference type="ARBA" id="ARBA00004980"/>
    </source>
</evidence>
<name>A0A5D8QHF9_9THEO</name>
<feature type="binding site" evidence="11">
    <location>
        <begin position="147"/>
        <end position="148"/>
    </location>
    <ligand>
        <name>thiamine diphosphate</name>
        <dbReference type="ChEBI" id="CHEBI:58937"/>
    </ligand>
</feature>
<proteinExistence type="inferred from homology"/>
<dbReference type="UniPathway" id="UPA00064">
    <property type="reaction ID" value="UER00091"/>
</dbReference>
<dbReference type="InterPro" id="IPR009014">
    <property type="entry name" value="Transketo_C/PFOR_II"/>
</dbReference>
<dbReference type="HAMAP" id="MF_00315">
    <property type="entry name" value="DXP_synth"/>
    <property type="match status" value="1"/>
</dbReference>
<feature type="binding site" evidence="11">
    <location>
        <position position="74"/>
    </location>
    <ligand>
        <name>thiamine diphosphate</name>
        <dbReference type="ChEBI" id="CHEBI:58937"/>
    </ligand>
</feature>
<evidence type="ECO:0000259" key="12">
    <source>
        <dbReference type="SMART" id="SM00861"/>
    </source>
</evidence>
<comment type="cofactor">
    <cofactor evidence="11">
        <name>thiamine diphosphate</name>
        <dbReference type="ChEBI" id="CHEBI:58937"/>
    </cofactor>
    <text evidence="11">Binds 1 thiamine pyrophosphate per subunit.</text>
</comment>
<dbReference type="InterPro" id="IPR005475">
    <property type="entry name" value="Transketolase-like_Pyr-bd"/>
</dbReference>
<dbReference type="GO" id="GO:0005829">
    <property type="term" value="C:cytosol"/>
    <property type="evidence" value="ECO:0007669"/>
    <property type="project" value="TreeGrafter"/>
</dbReference>
<dbReference type="InterPro" id="IPR049557">
    <property type="entry name" value="Transketolase_CS"/>
</dbReference>
<dbReference type="SMART" id="SM00861">
    <property type="entry name" value="Transket_pyr"/>
    <property type="match status" value="1"/>
</dbReference>
<dbReference type="FunFam" id="3.40.50.920:FF:000002">
    <property type="entry name" value="1-deoxy-D-xylulose-5-phosphate synthase"/>
    <property type="match status" value="1"/>
</dbReference>
<feature type="domain" description="Transketolase-like pyrimidine-binding" evidence="12">
    <location>
        <begin position="316"/>
        <end position="479"/>
    </location>
</feature>
<dbReference type="PROSITE" id="PS00801">
    <property type="entry name" value="TRANSKETOLASE_1"/>
    <property type="match status" value="1"/>
</dbReference>
<comment type="catalytic activity">
    <reaction evidence="11">
        <text>D-glyceraldehyde 3-phosphate + pyruvate + H(+) = 1-deoxy-D-xylulose 5-phosphate + CO2</text>
        <dbReference type="Rhea" id="RHEA:12605"/>
        <dbReference type="ChEBI" id="CHEBI:15361"/>
        <dbReference type="ChEBI" id="CHEBI:15378"/>
        <dbReference type="ChEBI" id="CHEBI:16526"/>
        <dbReference type="ChEBI" id="CHEBI:57792"/>
        <dbReference type="ChEBI" id="CHEBI:59776"/>
        <dbReference type="EC" id="2.2.1.7"/>
    </reaction>
</comment>
<dbReference type="Proteomes" id="UP000322976">
    <property type="component" value="Unassembled WGS sequence"/>
</dbReference>
<dbReference type="CDD" id="cd02007">
    <property type="entry name" value="TPP_DXS"/>
    <property type="match status" value="1"/>
</dbReference>
<dbReference type="PANTHER" id="PTHR43322">
    <property type="entry name" value="1-D-DEOXYXYLULOSE 5-PHOSPHATE SYNTHASE-RELATED"/>
    <property type="match status" value="1"/>
</dbReference>
<accession>A0A5D8QHF9</accession>
<feature type="binding site" evidence="11">
    <location>
        <position position="286"/>
    </location>
    <ligand>
        <name>thiamine diphosphate</name>
        <dbReference type="ChEBI" id="CHEBI:58937"/>
    </ligand>
</feature>
<evidence type="ECO:0000256" key="5">
    <source>
        <dbReference type="ARBA" id="ARBA00022723"/>
    </source>
</evidence>
<dbReference type="EC" id="2.2.1.7" evidence="11"/>
<evidence type="ECO:0000256" key="10">
    <source>
        <dbReference type="ARBA" id="ARBA00055605"/>
    </source>
</evidence>
<dbReference type="AlphaFoldDB" id="A0A5D8QHF9"/>
<comment type="similarity">
    <text evidence="2 11">Belongs to the transketolase family. DXPS subfamily.</text>
</comment>
<dbReference type="InterPro" id="IPR005477">
    <property type="entry name" value="Dxylulose-5-P_synthase"/>
</dbReference>
<dbReference type="GO" id="GO:0019288">
    <property type="term" value="P:isopentenyl diphosphate biosynthetic process, methylerythritol 4-phosphate pathway"/>
    <property type="evidence" value="ECO:0007669"/>
    <property type="project" value="TreeGrafter"/>
</dbReference>